<accession>A0A5C4LWK4</accession>
<keyword evidence="5 6" id="KW-0804">Transcription</keyword>
<keyword evidence="6" id="KW-0238">DNA-binding</keyword>
<keyword evidence="10" id="KW-1185">Reference proteome</keyword>
<dbReference type="InterPro" id="IPR052704">
    <property type="entry name" value="ECF_Sigma-70_Domain"/>
</dbReference>
<keyword evidence="4 6" id="KW-0731">Sigma factor</keyword>
<evidence type="ECO:0000256" key="2">
    <source>
        <dbReference type="ARBA" id="ARBA00011344"/>
    </source>
</evidence>
<name>A0A5C4LWK4_9PSEU</name>
<dbReference type="RefSeq" id="WP_139099109.1">
    <property type="nucleotide sequence ID" value="NZ_VDFW01000025.1"/>
</dbReference>
<evidence type="ECO:0000313" key="9">
    <source>
        <dbReference type="EMBL" id="TNC22593.1"/>
    </source>
</evidence>
<dbReference type="GO" id="GO:0006352">
    <property type="term" value="P:DNA-templated transcription initiation"/>
    <property type="evidence" value="ECO:0007669"/>
    <property type="project" value="InterPro"/>
</dbReference>
<dbReference type="Gene3D" id="1.10.10.10">
    <property type="entry name" value="Winged helix-like DNA-binding domain superfamily/Winged helix DNA-binding domain"/>
    <property type="match status" value="1"/>
</dbReference>
<dbReference type="Pfam" id="PF08281">
    <property type="entry name" value="Sigma70_r4_2"/>
    <property type="match status" value="1"/>
</dbReference>
<dbReference type="InterPro" id="IPR013324">
    <property type="entry name" value="RNA_pol_sigma_r3/r4-like"/>
</dbReference>
<dbReference type="Pfam" id="PF04542">
    <property type="entry name" value="Sigma70_r2"/>
    <property type="match status" value="1"/>
</dbReference>
<evidence type="ECO:0000313" key="10">
    <source>
        <dbReference type="Proteomes" id="UP000305546"/>
    </source>
</evidence>
<comment type="similarity">
    <text evidence="1 6">Belongs to the sigma-70 factor family. ECF subfamily.</text>
</comment>
<dbReference type="NCBIfam" id="NF006089">
    <property type="entry name" value="PRK08241.1"/>
    <property type="match status" value="1"/>
</dbReference>
<proteinExistence type="inferred from homology"/>
<reference evidence="9 10" key="1">
    <citation type="submission" date="2019-06" db="EMBL/GenBank/DDBJ databases">
        <title>Amycolatopsis alkalitolerans sp. nov., isolated from Gastrodia elata Blume.</title>
        <authorList>
            <person name="Narsing Rao M.P."/>
            <person name="Li W.J."/>
        </authorList>
    </citation>
    <scope>NUCLEOTIDE SEQUENCE [LARGE SCALE GENOMIC DNA]</scope>
    <source>
        <strain evidence="9 10">SYSUP0005</strain>
    </source>
</reference>
<dbReference type="PANTHER" id="PTHR30173:SF36">
    <property type="entry name" value="ECF RNA POLYMERASE SIGMA FACTOR SIGJ"/>
    <property type="match status" value="1"/>
</dbReference>
<dbReference type="InterPro" id="IPR014305">
    <property type="entry name" value="RNA_pol_sigma-G_actinobac"/>
</dbReference>
<dbReference type="InterPro" id="IPR013325">
    <property type="entry name" value="RNA_pol_sigma_r2"/>
</dbReference>
<dbReference type="EMBL" id="VDFW01000025">
    <property type="protein sequence ID" value="TNC22593.1"/>
    <property type="molecule type" value="Genomic_DNA"/>
</dbReference>
<evidence type="ECO:0000259" key="8">
    <source>
        <dbReference type="Pfam" id="PF08281"/>
    </source>
</evidence>
<dbReference type="GO" id="GO:0016987">
    <property type="term" value="F:sigma factor activity"/>
    <property type="evidence" value="ECO:0007669"/>
    <property type="project" value="UniProtKB-KW"/>
</dbReference>
<evidence type="ECO:0000256" key="5">
    <source>
        <dbReference type="ARBA" id="ARBA00023163"/>
    </source>
</evidence>
<dbReference type="SUPFAM" id="SSF54427">
    <property type="entry name" value="NTF2-like"/>
    <property type="match status" value="1"/>
</dbReference>
<evidence type="ECO:0000256" key="3">
    <source>
        <dbReference type="ARBA" id="ARBA00023015"/>
    </source>
</evidence>
<evidence type="ECO:0000256" key="6">
    <source>
        <dbReference type="RuleBase" id="RU000716"/>
    </source>
</evidence>
<evidence type="ECO:0000256" key="4">
    <source>
        <dbReference type="ARBA" id="ARBA00023082"/>
    </source>
</evidence>
<evidence type="ECO:0000259" key="7">
    <source>
        <dbReference type="Pfam" id="PF04542"/>
    </source>
</evidence>
<dbReference type="InterPro" id="IPR032710">
    <property type="entry name" value="NTF2-like_dom_sf"/>
</dbReference>
<protein>
    <recommendedName>
        <fullName evidence="6">RNA polymerase sigma factor</fullName>
    </recommendedName>
</protein>
<keyword evidence="3 6" id="KW-0805">Transcription regulation</keyword>
<dbReference type="PANTHER" id="PTHR30173">
    <property type="entry name" value="SIGMA 19 FACTOR"/>
    <property type="match status" value="1"/>
</dbReference>
<feature type="domain" description="RNA polymerase sigma-70 region 2" evidence="7">
    <location>
        <begin position="12"/>
        <end position="76"/>
    </location>
</feature>
<feature type="domain" description="RNA polymerase sigma factor 70 region 4 type 2" evidence="8">
    <location>
        <begin position="123"/>
        <end position="174"/>
    </location>
</feature>
<dbReference type="SUPFAM" id="SSF88659">
    <property type="entry name" value="Sigma3 and sigma4 domains of RNA polymerase sigma factors"/>
    <property type="match status" value="1"/>
</dbReference>
<dbReference type="GO" id="GO:0006950">
    <property type="term" value="P:response to stress"/>
    <property type="evidence" value="ECO:0007669"/>
    <property type="project" value="UniProtKB-ARBA"/>
</dbReference>
<dbReference type="InterPro" id="IPR014284">
    <property type="entry name" value="RNA_pol_sigma-70_dom"/>
</dbReference>
<organism evidence="9 10">
    <name type="scientific">Amycolatopsis alkalitolerans</name>
    <dbReference type="NCBI Taxonomy" id="2547244"/>
    <lineage>
        <taxon>Bacteria</taxon>
        <taxon>Bacillati</taxon>
        <taxon>Actinomycetota</taxon>
        <taxon>Actinomycetes</taxon>
        <taxon>Pseudonocardiales</taxon>
        <taxon>Pseudonocardiaceae</taxon>
        <taxon>Amycolatopsis</taxon>
    </lineage>
</organism>
<comment type="subunit">
    <text evidence="2">Interacts transiently with the RNA polymerase catalytic core formed by RpoA, RpoB, RpoC and RpoZ (2 alpha, 1 beta, 1 beta' and 1 omega subunit) to form the RNA polymerase holoenzyme that can initiate transcription.</text>
</comment>
<dbReference type="InterPro" id="IPR036388">
    <property type="entry name" value="WH-like_DNA-bd_sf"/>
</dbReference>
<dbReference type="SUPFAM" id="SSF88946">
    <property type="entry name" value="Sigma2 domain of RNA polymerase sigma factors"/>
    <property type="match status" value="1"/>
</dbReference>
<evidence type="ECO:0000256" key="1">
    <source>
        <dbReference type="ARBA" id="ARBA00010641"/>
    </source>
</evidence>
<dbReference type="InterPro" id="IPR000838">
    <property type="entry name" value="RNA_pol_sigma70_ECF_CS"/>
</dbReference>
<dbReference type="AlphaFoldDB" id="A0A5C4LWK4"/>
<dbReference type="NCBIfam" id="TIGR02937">
    <property type="entry name" value="sigma70-ECF"/>
    <property type="match status" value="1"/>
</dbReference>
<dbReference type="CDD" id="cd06171">
    <property type="entry name" value="Sigma70_r4"/>
    <property type="match status" value="1"/>
</dbReference>
<sequence>MTTDFAERTDPFRRELLSYCYRMLGSIHDAEDLVQETYLRAWRAHADFDERRASLRTWLYRIATNACLNALEGRGRRPLPSGLAGPVEAVGDHLDWDAETPWLQPFPGDPATAAESRESIRIAFVAALQHLPARQRAVLILRDVLAWRAAEVAALLDTTTAGVNSALQRARAQLAELTPAEVAEPSEAERRATLERYVAAFVAGDVTALAALLRADVELEMPPYPMWFSGIGPVRGFLGPRVRPGRWRAREALVNGEPGMAGYVLRDGVYRAHALHTLTITKTGIARIVAFQEPALFPLFALPPTTP</sequence>
<dbReference type="PROSITE" id="PS01063">
    <property type="entry name" value="SIGMA70_ECF"/>
    <property type="match status" value="1"/>
</dbReference>
<dbReference type="Gene3D" id="1.10.1740.10">
    <property type="match status" value="1"/>
</dbReference>
<dbReference type="GO" id="GO:0003677">
    <property type="term" value="F:DNA binding"/>
    <property type="evidence" value="ECO:0007669"/>
    <property type="project" value="UniProtKB-KW"/>
</dbReference>
<dbReference type="OrthoDB" id="3806887at2"/>
<dbReference type="InterPro" id="IPR013249">
    <property type="entry name" value="RNA_pol_sigma70_r4_t2"/>
</dbReference>
<dbReference type="Proteomes" id="UP000305546">
    <property type="component" value="Unassembled WGS sequence"/>
</dbReference>
<gene>
    <name evidence="9" type="ORF">FG385_24365</name>
</gene>
<dbReference type="NCBIfam" id="TIGR02960">
    <property type="entry name" value="SigX5"/>
    <property type="match status" value="1"/>
</dbReference>
<dbReference type="Gene3D" id="3.10.450.50">
    <property type="match status" value="1"/>
</dbReference>
<comment type="caution">
    <text evidence="9">The sequence shown here is derived from an EMBL/GenBank/DDBJ whole genome shotgun (WGS) entry which is preliminary data.</text>
</comment>
<dbReference type="InterPro" id="IPR007627">
    <property type="entry name" value="RNA_pol_sigma70_r2"/>
</dbReference>